<proteinExistence type="predicted"/>
<reference evidence="1" key="2">
    <citation type="journal article" date="2015" name="Data Brief">
        <title>Shoot transcriptome of the giant reed, Arundo donax.</title>
        <authorList>
            <person name="Barrero R.A."/>
            <person name="Guerrero F.D."/>
            <person name="Moolhuijzen P."/>
            <person name="Goolsby J.A."/>
            <person name="Tidwell J."/>
            <person name="Bellgard S.E."/>
            <person name="Bellgard M.I."/>
        </authorList>
    </citation>
    <scope>NUCLEOTIDE SEQUENCE</scope>
    <source>
        <tissue evidence="1">Shoot tissue taken approximately 20 cm above the soil surface</tissue>
    </source>
</reference>
<protein>
    <submittedName>
        <fullName evidence="1">Uncharacterized protein</fullName>
    </submittedName>
</protein>
<dbReference type="EMBL" id="GBRH01257283">
    <property type="protein sequence ID" value="JAD40612.1"/>
    <property type="molecule type" value="Transcribed_RNA"/>
</dbReference>
<organism evidence="1">
    <name type="scientific">Arundo donax</name>
    <name type="common">Giant reed</name>
    <name type="synonym">Donax arundinaceus</name>
    <dbReference type="NCBI Taxonomy" id="35708"/>
    <lineage>
        <taxon>Eukaryota</taxon>
        <taxon>Viridiplantae</taxon>
        <taxon>Streptophyta</taxon>
        <taxon>Embryophyta</taxon>
        <taxon>Tracheophyta</taxon>
        <taxon>Spermatophyta</taxon>
        <taxon>Magnoliopsida</taxon>
        <taxon>Liliopsida</taxon>
        <taxon>Poales</taxon>
        <taxon>Poaceae</taxon>
        <taxon>PACMAD clade</taxon>
        <taxon>Arundinoideae</taxon>
        <taxon>Arundineae</taxon>
        <taxon>Arundo</taxon>
    </lineage>
</organism>
<name>A0A0A9A0S0_ARUDO</name>
<sequence>MPHRALTMKRLLVFMGVNLVLVDAIACFLPN</sequence>
<dbReference type="AlphaFoldDB" id="A0A0A9A0S0"/>
<accession>A0A0A9A0S0</accession>
<reference evidence="1" key="1">
    <citation type="submission" date="2014-09" db="EMBL/GenBank/DDBJ databases">
        <authorList>
            <person name="Magalhaes I.L.F."/>
            <person name="Oliveira U."/>
            <person name="Santos F.R."/>
            <person name="Vidigal T.H.D.A."/>
            <person name="Brescovit A.D."/>
            <person name="Santos A.J."/>
        </authorList>
    </citation>
    <scope>NUCLEOTIDE SEQUENCE</scope>
    <source>
        <tissue evidence="1">Shoot tissue taken approximately 20 cm above the soil surface</tissue>
    </source>
</reference>
<evidence type="ECO:0000313" key="1">
    <source>
        <dbReference type="EMBL" id="JAD40612.1"/>
    </source>
</evidence>